<dbReference type="RefSeq" id="WP_057742597.1">
    <property type="nucleotide sequence ID" value="NZ_AZEF01000008.1"/>
</dbReference>
<dbReference type="EMBL" id="AZEF01000008">
    <property type="protein sequence ID" value="KRL02929.1"/>
    <property type="molecule type" value="Genomic_DNA"/>
</dbReference>
<proteinExistence type="predicted"/>
<protein>
    <submittedName>
        <fullName evidence="1">Uncharacterized protein</fullName>
    </submittedName>
</protein>
<dbReference type="STRING" id="1423731.FC81_GL000420"/>
<reference evidence="1 2" key="1">
    <citation type="journal article" date="2015" name="Genome Announc.">
        <title>Expanding the biotechnology potential of lactobacilli through comparative genomics of 213 strains and associated genera.</title>
        <authorList>
            <person name="Sun Z."/>
            <person name="Harris H.M."/>
            <person name="McCann A."/>
            <person name="Guo C."/>
            <person name="Argimon S."/>
            <person name="Zhang W."/>
            <person name="Yang X."/>
            <person name="Jeffery I.B."/>
            <person name="Cooney J.C."/>
            <person name="Kagawa T.F."/>
            <person name="Liu W."/>
            <person name="Song Y."/>
            <person name="Salvetti E."/>
            <person name="Wrobel A."/>
            <person name="Rasinkangas P."/>
            <person name="Parkhill J."/>
            <person name="Rea M.C."/>
            <person name="O'Sullivan O."/>
            <person name="Ritari J."/>
            <person name="Douillard F.P."/>
            <person name="Paul Ross R."/>
            <person name="Yang R."/>
            <person name="Briner A.E."/>
            <person name="Felis G.E."/>
            <person name="de Vos W.M."/>
            <person name="Barrangou R."/>
            <person name="Klaenhammer T.R."/>
            <person name="Caufield P.W."/>
            <person name="Cui Y."/>
            <person name="Zhang H."/>
            <person name="O'Toole P.W."/>
        </authorList>
    </citation>
    <scope>NUCLEOTIDE SEQUENCE [LARGE SCALE GENOMIC DNA]</scope>
    <source>
        <strain evidence="1 2">DSM 19910</strain>
    </source>
</reference>
<dbReference type="PATRIC" id="fig|1423731.3.peg.433"/>
<sequence length="194" mass="22047">MKLETIYPPLVEQMYAAMKNSGVTGIDKAHVYKKMVEEKIIDVNGTPTKKALDEGLVTNVTEISNMTLLEFKKIYPIFKKFPAKEFAKYDGRWYVSDKILDFLVDFDDRASFDERVEISAYFTQRNYENPQTIGELKGTIPAYRGIADSHFHETSDGVLVDIAAAKEQCKKVISGQLPGDIEAAKEILDKFKNY</sequence>
<gene>
    <name evidence="1" type="ORF">FC81_GL000420</name>
</gene>
<evidence type="ECO:0000313" key="2">
    <source>
        <dbReference type="Proteomes" id="UP000051621"/>
    </source>
</evidence>
<evidence type="ECO:0000313" key="1">
    <source>
        <dbReference type="EMBL" id="KRL02929.1"/>
    </source>
</evidence>
<dbReference type="Proteomes" id="UP000051621">
    <property type="component" value="Unassembled WGS sequence"/>
</dbReference>
<comment type="caution">
    <text evidence="1">The sequence shown here is derived from an EMBL/GenBank/DDBJ whole genome shotgun (WGS) entry which is preliminary data.</text>
</comment>
<accession>A0A0R1M549</accession>
<dbReference type="OrthoDB" id="2303045at2"/>
<keyword evidence="2" id="KW-1185">Reference proteome</keyword>
<name>A0A0R1M549_9LACO</name>
<organism evidence="1 2">
    <name type="scientific">Liquorilactobacillus capillatus DSM 19910</name>
    <dbReference type="NCBI Taxonomy" id="1423731"/>
    <lineage>
        <taxon>Bacteria</taxon>
        <taxon>Bacillati</taxon>
        <taxon>Bacillota</taxon>
        <taxon>Bacilli</taxon>
        <taxon>Lactobacillales</taxon>
        <taxon>Lactobacillaceae</taxon>
        <taxon>Liquorilactobacillus</taxon>
    </lineage>
</organism>
<dbReference type="AlphaFoldDB" id="A0A0R1M549"/>